<dbReference type="AlphaFoldDB" id="E8V321"/>
<evidence type="ECO:0000256" key="1">
    <source>
        <dbReference type="SAM" id="MobiDB-lite"/>
    </source>
</evidence>
<proteinExistence type="predicted"/>
<sequence>MNLIEYSLVEQERAGGIFQKEMCLRLSKSLALIALTVLGNLLVPGLATGRIEAQAARTGNPDAVTDRVELFAGYSYWRPWRADINNYYYRTINPGAVGSATLYVNRWLGVQAEGGYHPNGPNDCATTAEAGPVFRYAIGHFVPFAHVLGGGVRIGGPLLNKCTWGYGGTGGLGIDYVLHQWHERIAIRPIQADYEYNHVDYGPLLLPGGYSGGIVKMNTIRLSAGVVFRFGEKDKAQAAQMACTAVPGQVFPGEPVTVDSQILNLDMRRARTYNWMSAGGKISGRGDTISIDTNGLAAGDYVVHGSVSQGHGASSRATCDTGFTVKPYLPPSVTCSASPTSLHAGESSTITASGVSPANRPMTYTFTTTAGQITNTGNVATLSTGGVAPGDIVVTCNMADDQGRMATATAMVNVMGITIPVAPQQRSLCSLTFNRDVRRPARVDNEAKGCLDDVALALNRESGSQLVIIANHGTDEGRPTADERGMNVKEYLTAEKGIDPSRIQVRRGSSPEHTAENVLVPNGTTFLGDGTTIVDEASVVRHGGTYGSGASGTTAHVRSGHTATRHGRRKRAKTAAAAPDSTGAAAAPSTVQPPHLQ</sequence>
<dbReference type="OrthoDB" id="102739at2"/>
<feature type="compositionally biased region" description="Basic residues" evidence="1">
    <location>
        <begin position="563"/>
        <end position="573"/>
    </location>
</feature>
<dbReference type="RefSeq" id="WP_013567029.1">
    <property type="nucleotide sequence ID" value="NC_014963.1"/>
</dbReference>
<dbReference type="KEGG" id="tsa:AciPR4_0461"/>
<keyword evidence="3" id="KW-1185">Reference proteome</keyword>
<dbReference type="STRING" id="401053.AciPR4_0461"/>
<accession>E8V321</accession>
<feature type="compositionally biased region" description="Low complexity" evidence="1">
    <location>
        <begin position="574"/>
        <end position="590"/>
    </location>
</feature>
<dbReference type="eggNOG" id="COG2885">
    <property type="taxonomic scope" value="Bacteria"/>
</dbReference>
<dbReference type="HOGENOM" id="CLU_037124_0_0_0"/>
<organism evidence="2 3">
    <name type="scientific">Terriglobus saanensis (strain ATCC BAA-1853 / DSM 23119 / SP1PR4)</name>
    <dbReference type="NCBI Taxonomy" id="401053"/>
    <lineage>
        <taxon>Bacteria</taxon>
        <taxon>Pseudomonadati</taxon>
        <taxon>Acidobacteriota</taxon>
        <taxon>Terriglobia</taxon>
        <taxon>Terriglobales</taxon>
        <taxon>Acidobacteriaceae</taxon>
        <taxon>Terriglobus</taxon>
    </lineage>
</organism>
<dbReference type="InterPro" id="IPR013783">
    <property type="entry name" value="Ig-like_fold"/>
</dbReference>
<name>E8V321_TERSS</name>
<reference evidence="2 3" key="1">
    <citation type="journal article" date="2012" name="Stand. Genomic Sci.">
        <title>Complete genome sequence of Terriglobus saanensis type strain SP1PR4(T), an Acidobacteria from tundra soil.</title>
        <authorList>
            <person name="Rawat S.R."/>
            <person name="Mannisto M.K."/>
            <person name="Starovoytov V."/>
            <person name="Goodwin L."/>
            <person name="Nolan M."/>
            <person name="Hauser L."/>
            <person name="Land M."/>
            <person name="Davenport K.W."/>
            <person name="Woyke T."/>
            <person name="Haggblom M.M."/>
        </authorList>
    </citation>
    <scope>NUCLEOTIDE SEQUENCE</scope>
    <source>
        <strain evidence="3">ATCC BAA-1853 / DSM 23119 / SP1PR4</strain>
    </source>
</reference>
<dbReference type="Gene3D" id="2.60.40.10">
    <property type="entry name" value="Immunoglobulins"/>
    <property type="match status" value="1"/>
</dbReference>
<feature type="region of interest" description="Disordered" evidence="1">
    <location>
        <begin position="545"/>
        <end position="597"/>
    </location>
</feature>
<evidence type="ECO:0000313" key="2">
    <source>
        <dbReference type="EMBL" id="ADV81296.1"/>
    </source>
</evidence>
<evidence type="ECO:0008006" key="4">
    <source>
        <dbReference type="Google" id="ProtNLM"/>
    </source>
</evidence>
<dbReference type="EMBL" id="CP002467">
    <property type="protein sequence ID" value="ADV81296.1"/>
    <property type="molecule type" value="Genomic_DNA"/>
</dbReference>
<protein>
    <recommendedName>
        <fullName evidence="4">OmpA-like domain-containing protein</fullName>
    </recommendedName>
</protein>
<dbReference type="Proteomes" id="UP000006844">
    <property type="component" value="Chromosome"/>
</dbReference>
<evidence type="ECO:0000313" key="3">
    <source>
        <dbReference type="Proteomes" id="UP000006844"/>
    </source>
</evidence>
<gene>
    <name evidence="2" type="ordered locus">AciPR4_0461</name>
</gene>